<protein>
    <submittedName>
        <fullName evidence="2">Uncharacterized protein LOC108810767</fullName>
    </submittedName>
</protein>
<evidence type="ECO:0000313" key="2">
    <source>
        <dbReference type="RefSeq" id="XP_018438356.1"/>
    </source>
</evidence>
<dbReference type="Proteomes" id="UP000504610">
    <property type="component" value="Unplaced"/>
</dbReference>
<proteinExistence type="predicted"/>
<accession>A0A6J0JTG9</accession>
<reference evidence="2" key="1">
    <citation type="submission" date="2025-08" db="UniProtKB">
        <authorList>
            <consortium name="RefSeq"/>
        </authorList>
    </citation>
    <scope>IDENTIFICATION</scope>
    <source>
        <tissue evidence="2">Leaf</tissue>
    </source>
</reference>
<organism evidence="1 2">
    <name type="scientific">Raphanus sativus</name>
    <name type="common">Radish</name>
    <name type="synonym">Raphanus raphanistrum var. sativus</name>
    <dbReference type="NCBI Taxonomy" id="3726"/>
    <lineage>
        <taxon>Eukaryota</taxon>
        <taxon>Viridiplantae</taxon>
        <taxon>Streptophyta</taxon>
        <taxon>Embryophyta</taxon>
        <taxon>Tracheophyta</taxon>
        <taxon>Spermatophyta</taxon>
        <taxon>Magnoliopsida</taxon>
        <taxon>eudicotyledons</taxon>
        <taxon>Gunneridae</taxon>
        <taxon>Pentapetalae</taxon>
        <taxon>rosids</taxon>
        <taxon>malvids</taxon>
        <taxon>Brassicales</taxon>
        <taxon>Brassicaceae</taxon>
        <taxon>Brassiceae</taxon>
        <taxon>Raphanus</taxon>
    </lineage>
</organism>
<dbReference type="AlphaFoldDB" id="A0A6J0JTG9"/>
<gene>
    <name evidence="2" type="primary">LOC108810767</name>
</gene>
<name>A0A6J0JTG9_RAPSA</name>
<dbReference type="RefSeq" id="XP_018438356.1">
    <property type="nucleotide sequence ID" value="XM_018582854.2"/>
</dbReference>
<dbReference type="KEGG" id="rsz:108810767"/>
<evidence type="ECO:0000313" key="1">
    <source>
        <dbReference type="Proteomes" id="UP000504610"/>
    </source>
</evidence>
<sequence>MARKKTRKQKRAKIPERSVVFGVNDPVTRKCWIILAVLCVFGTVKGMQIDGDHVGYKKCLGMIFVFFYVIDIIKSIFCEPPTPVGKADRWVRTFVPSVLFPIIYFTIYNFQTFHASLLVLSIVFGLVAMVQLLCPVEGFHFAYVVVIIILGCYLALFACDYDPKIQPFWICFLFIFVIQCVIYGLNCPSDGFVFFSFY</sequence>
<dbReference type="GeneID" id="108810767"/>
<keyword evidence="1" id="KW-1185">Reference proteome</keyword>
<dbReference type="OrthoDB" id="1097993at2759"/>